<keyword evidence="2" id="KW-1185">Reference proteome</keyword>
<comment type="caution">
    <text evidence="1">The sequence shown here is derived from an EMBL/GenBank/DDBJ whole genome shotgun (WGS) entry which is preliminary data.</text>
</comment>
<protein>
    <recommendedName>
        <fullName evidence="3">Reverse transcriptase zinc-binding domain-containing protein</fullName>
    </recommendedName>
</protein>
<sequence>MCLSPHWCVLCKGHEENADHLFLHCPFSLNLWWSLIREVKAIWVIPKDCFSLISTRLDALGKGKKALILWGCLGHSLLWNIWHERNRTIFDDYSGGSELEIWERVKFWAALWASITMAFKDYSYSYIVRDLVAAVL</sequence>
<organism evidence="1 2">
    <name type="scientific">Prunus dulcis</name>
    <name type="common">Almond</name>
    <name type="synonym">Amygdalus dulcis</name>
    <dbReference type="NCBI Taxonomy" id="3755"/>
    <lineage>
        <taxon>Eukaryota</taxon>
        <taxon>Viridiplantae</taxon>
        <taxon>Streptophyta</taxon>
        <taxon>Embryophyta</taxon>
        <taxon>Tracheophyta</taxon>
        <taxon>Spermatophyta</taxon>
        <taxon>Magnoliopsida</taxon>
        <taxon>eudicotyledons</taxon>
        <taxon>Gunneridae</taxon>
        <taxon>Pentapetalae</taxon>
        <taxon>rosids</taxon>
        <taxon>fabids</taxon>
        <taxon>Rosales</taxon>
        <taxon>Rosaceae</taxon>
        <taxon>Amygdaloideae</taxon>
        <taxon>Amygdaleae</taxon>
        <taxon>Prunus</taxon>
    </lineage>
</organism>
<evidence type="ECO:0000313" key="2">
    <source>
        <dbReference type="Proteomes" id="UP001054821"/>
    </source>
</evidence>
<evidence type="ECO:0000313" key="1">
    <source>
        <dbReference type="EMBL" id="KAI5347538.1"/>
    </source>
</evidence>
<dbReference type="EMBL" id="JAJFAZ020000001">
    <property type="protein sequence ID" value="KAI5347538.1"/>
    <property type="molecule type" value="Genomic_DNA"/>
</dbReference>
<accession>A0AAD4WQ33</accession>
<dbReference type="AlphaFoldDB" id="A0AAD4WQ33"/>
<name>A0AAD4WQ33_PRUDU</name>
<gene>
    <name evidence="1" type="ORF">L3X38_000425</name>
</gene>
<dbReference type="Proteomes" id="UP001054821">
    <property type="component" value="Chromosome 1"/>
</dbReference>
<evidence type="ECO:0008006" key="3">
    <source>
        <dbReference type="Google" id="ProtNLM"/>
    </source>
</evidence>
<reference evidence="1 2" key="1">
    <citation type="journal article" date="2022" name="G3 (Bethesda)">
        <title>Whole-genome sequence and methylome profiling of the almond [Prunus dulcis (Mill.) D.A. Webb] cultivar 'Nonpareil'.</title>
        <authorList>
            <person name="D'Amico-Willman K.M."/>
            <person name="Ouma W.Z."/>
            <person name="Meulia T."/>
            <person name="Sideli G.M."/>
            <person name="Gradziel T.M."/>
            <person name="Fresnedo-Ramirez J."/>
        </authorList>
    </citation>
    <scope>NUCLEOTIDE SEQUENCE [LARGE SCALE GENOMIC DNA]</scope>
    <source>
        <strain evidence="1">Clone GOH B32 T37-40</strain>
    </source>
</reference>
<proteinExistence type="predicted"/>